<organism evidence="2 3">
    <name type="scientific">Sphingobium fluviale</name>
    <dbReference type="NCBI Taxonomy" id="2506423"/>
    <lineage>
        <taxon>Bacteria</taxon>
        <taxon>Pseudomonadati</taxon>
        <taxon>Pseudomonadota</taxon>
        <taxon>Alphaproteobacteria</taxon>
        <taxon>Sphingomonadales</taxon>
        <taxon>Sphingomonadaceae</taxon>
        <taxon>Sphingobium</taxon>
    </lineage>
</organism>
<evidence type="ECO:0000313" key="2">
    <source>
        <dbReference type="EMBL" id="RXR29604.1"/>
    </source>
</evidence>
<dbReference type="OrthoDB" id="7560255at2"/>
<dbReference type="EMBL" id="SBKP01000004">
    <property type="protein sequence ID" value="RXR29604.1"/>
    <property type="molecule type" value="Genomic_DNA"/>
</dbReference>
<evidence type="ECO:0000256" key="1">
    <source>
        <dbReference type="SAM" id="MobiDB-lite"/>
    </source>
</evidence>
<protein>
    <submittedName>
        <fullName evidence="2">Uncharacterized protein</fullName>
    </submittedName>
</protein>
<name>A0A4Q1KLH3_9SPHN</name>
<proteinExistence type="predicted"/>
<dbReference type="AlphaFoldDB" id="A0A4Q1KLH3"/>
<feature type="region of interest" description="Disordered" evidence="1">
    <location>
        <begin position="1"/>
        <end position="22"/>
    </location>
</feature>
<evidence type="ECO:0000313" key="3">
    <source>
        <dbReference type="Proteomes" id="UP000290958"/>
    </source>
</evidence>
<dbReference type="Proteomes" id="UP000290958">
    <property type="component" value="Unassembled WGS sequence"/>
</dbReference>
<sequence length="82" mass="9163">MSARLSAPHPMPDEETDTPHPARFRLDCAGEARVVIEQDERFPLAIGAQLWDRLYAELCLVIAHGRARSEAGDRYNPVGVLH</sequence>
<gene>
    <name evidence="2" type="ORF">EQG66_06290</name>
</gene>
<accession>A0A4Q1KLH3</accession>
<keyword evidence="3" id="KW-1185">Reference proteome</keyword>
<reference evidence="3" key="1">
    <citation type="submission" date="2019-01" db="EMBL/GenBank/DDBJ databases">
        <title>Cytophagaceae bacterium strain CAR-16.</title>
        <authorList>
            <person name="Chen W.-M."/>
        </authorList>
    </citation>
    <scope>NUCLEOTIDE SEQUENCE [LARGE SCALE GENOMIC DNA]</scope>
    <source>
        <strain evidence="3">CHR27</strain>
    </source>
</reference>
<comment type="caution">
    <text evidence="2">The sequence shown here is derived from an EMBL/GenBank/DDBJ whole genome shotgun (WGS) entry which is preliminary data.</text>
</comment>